<dbReference type="PANTHER" id="PTHR48070:SF6">
    <property type="entry name" value="ESTERASE OVCA2"/>
    <property type="match status" value="1"/>
</dbReference>
<evidence type="ECO:0000256" key="2">
    <source>
        <dbReference type="ARBA" id="ARBA00022801"/>
    </source>
</evidence>
<dbReference type="InterPro" id="IPR005645">
    <property type="entry name" value="FSH-like_dom"/>
</dbReference>
<feature type="domain" description="Serine hydrolase" evidence="3">
    <location>
        <begin position="2"/>
        <end position="218"/>
    </location>
</feature>
<dbReference type="Proteomes" id="UP000274131">
    <property type="component" value="Unassembled WGS sequence"/>
</dbReference>
<dbReference type="STRING" id="51028.A0A0N4V1T8"/>
<accession>A0A0N4V1T8</accession>
<evidence type="ECO:0000313" key="5">
    <source>
        <dbReference type="Proteomes" id="UP000274131"/>
    </source>
</evidence>
<dbReference type="GO" id="GO:0032526">
    <property type="term" value="P:response to retinoic acid"/>
    <property type="evidence" value="ECO:0007669"/>
    <property type="project" value="TreeGrafter"/>
</dbReference>
<dbReference type="WBParaSite" id="EVEC_0000393401-mRNA-1">
    <property type="protein sequence ID" value="EVEC_0000393401-mRNA-1"/>
    <property type="gene ID" value="EVEC_0000393401"/>
</dbReference>
<dbReference type="FunFam" id="3.40.50.1820:FF:000073">
    <property type="entry name" value="esterase OVCA2 isoform X6"/>
    <property type="match status" value="1"/>
</dbReference>
<dbReference type="Pfam" id="PF03959">
    <property type="entry name" value="FSH1"/>
    <property type="match status" value="1"/>
</dbReference>
<reference evidence="6" key="1">
    <citation type="submission" date="2017-02" db="UniProtKB">
        <authorList>
            <consortium name="WormBaseParasite"/>
        </authorList>
    </citation>
    <scope>IDENTIFICATION</scope>
</reference>
<dbReference type="GO" id="GO:0016787">
    <property type="term" value="F:hydrolase activity"/>
    <property type="evidence" value="ECO:0007669"/>
    <property type="project" value="UniProtKB-KW"/>
</dbReference>
<dbReference type="EMBL" id="UXUI01007645">
    <property type="protein sequence ID" value="VDD88499.1"/>
    <property type="molecule type" value="Genomic_DNA"/>
</dbReference>
<evidence type="ECO:0000256" key="1">
    <source>
        <dbReference type="ARBA" id="ARBA00005863"/>
    </source>
</evidence>
<evidence type="ECO:0000313" key="6">
    <source>
        <dbReference type="WBParaSite" id="EVEC_0000393401-mRNA-1"/>
    </source>
</evidence>
<protein>
    <submittedName>
        <fullName evidence="6">FSH1 domain-containing protein</fullName>
    </submittedName>
</protein>
<keyword evidence="2" id="KW-0378">Hydrolase</keyword>
<dbReference type="AlphaFoldDB" id="A0A0N4V1T8"/>
<dbReference type="GO" id="GO:0005634">
    <property type="term" value="C:nucleus"/>
    <property type="evidence" value="ECO:0007669"/>
    <property type="project" value="TreeGrafter"/>
</dbReference>
<gene>
    <name evidence="4" type="ORF">EVEC_LOCUS3642</name>
</gene>
<proteinExistence type="inferred from homology"/>
<evidence type="ECO:0000313" key="4">
    <source>
        <dbReference type="EMBL" id="VDD88499.1"/>
    </source>
</evidence>
<evidence type="ECO:0000259" key="3">
    <source>
        <dbReference type="Pfam" id="PF03959"/>
    </source>
</evidence>
<keyword evidence="5" id="KW-1185">Reference proteome</keyword>
<dbReference type="Gene3D" id="3.40.50.1820">
    <property type="entry name" value="alpha/beta hydrolase"/>
    <property type="match status" value="1"/>
</dbReference>
<sequence>MEKLKILCLHGYRQNADFFREKTGGLRKLLKKYAVFDFVSAPHIPAAIDDANTSVDDNRGEARGWWFSKPDNQFSSKDVTDIDTGFEESVEKIVKFAAEEVISYFPGFTGPYDGLLAFSQGAAFAVLLAALRARKEINMEFRFMILFSGFPSLSTKHSELMETHLGDIYCLHVFGENDKVVDFQVSEKLVGMFDCDKCEVIVHKGGHLVPALSAHKQAVTNFIQKMFELTFPGSSA</sequence>
<dbReference type="GO" id="GO:0005737">
    <property type="term" value="C:cytoplasm"/>
    <property type="evidence" value="ECO:0007669"/>
    <property type="project" value="TreeGrafter"/>
</dbReference>
<dbReference type="OrthoDB" id="414698at2759"/>
<dbReference type="PANTHER" id="PTHR48070">
    <property type="entry name" value="ESTERASE OVCA2"/>
    <property type="match status" value="1"/>
</dbReference>
<dbReference type="SUPFAM" id="SSF53474">
    <property type="entry name" value="alpha/beta-Hydrolases"/>
    <property type="match status" value="1"/>
</dbReference>
<name>A0A0N4V1T8_ENTVE</name>
<dbReference type="InterPro" id="IPR050593">
    <property type="entry name" value="LovG"/>
</dbReference>
<organism evidence="6">
    <name type="scientific">Enterobius vermicularis</name>
    <name type="common">Human pinworm</name>
    <dbReference type="NCBI Taxonomy" id="51028"/>
    <lineage>
        <taxon>Eukaryota</taxon>
        <taxon>Metazoa</taxon>
        <taxon>Ecdysozoa</taxon>
        <taxon>Nematoda</taxon>
        <taxon>Chromadorea</taxon>
        <taxon>Rhabditida</taxon>
        <taxon>Spirurina</taxon>
        <taxon>Oxyuridomorpha</taxon>
        <taxon>Oxyuroidea</taxon>
        <taxon>Oxyuridae</taxon>
        <taxon>Enterobius</taxon>
    </lineage>
</organism>
<dbReference type="InterPro" id="IPR029058">
    <property type="entry name" value="AB_hydrolase_fold"/>
</dbReference>
<reference evidence="4 5" key="2">
    <citation type="submission" date="2018-10" db="EMBL/GenBank/DDBJ databases">
        <authorList>
            <consortium name="Pathogen Informatics"/>
        </authorList>
    </citation>
    <scope>NUCLEOTIDE SEQUENCE [LARGE SCALE GENOMIC DNA]</scope>
</reference>
<comment type="similarity">
    <text evidence="1">Belongs to the LovG family.</text>
</comment>